<evidence type="ECO:0000256" key="3">
    <source>
        <dbReference type="ARBA" id="ARBA00022475"/>
    </source>
</evidence>
<accession>A0A3N1DCE3</accession>
<comment type="subcellular location">
    <subcellularLocation>
        <location evidence="1">Cell envelope</location>
    </subcellularLocation>
</comment>
<gene>
    <name evidence="5" type="ORF">EDD29_8931</name>
</gene>
<dbReference type="InterPro" id="IPR009830">
    <property type="entry name" value="LppX/LprAFG"/>
</dbReference>
<keyword evidence="3" id="KW-1003">Cell membrane</keyword>
<dbReference type="SUPFAM" id="SSF89392">
    <property type="entry name" value="Prokaryotic lipoproteins and lipoprotein localization factors"/>
    <property type="match status" value="1"/>
</dbReference>
<feature type="signal peptide" evidence="4">
    <location>
        <begin position="1"/>
        <end position="25"/>
    </location>
</feature>
<dbReference type="PROSITE" id="PS51257">
    <property type="entry name" value="PROKAR_LIPOPROTEIN"/>
    <property type="match status" value="1"/>
</dbReference>
<dbReference type="AlphaFoldDB" id="A0A3N1DCE3"/>
<dbReference type="Pfam" id="PF07161">
    <property type="entry name" value="LppX_LprAFG"/>
    <property type="match status" value="1"/>
</dbReference>
<keyword evidence="6" id="KW-1185">Reference proteome</keyword>
<organism evidence="5 6">
    <name type="scientific">Actinocorallia herbida</name>
    <dbReference type="NCBI Taxonomy" id="58109"/>
    <lineage>
        <taxon>Bacteria</taxon>
        <taxon>Bacillati</taxon>
        <taxon>Actinomycetota</taxon>
        <taxon>Actinomycetes</taxon>
        <taxon>Streptosporangiales</taxon>
        <taxon>Thermomonosporaceae</taxon>
        <taxon>Actinocorallia</taxon>
    </lineage>
</organism>
<evidence type="ECO:0000256" key="1">
    <source>
        <dbReference type="ARBA" id="ARBA00004196"/>
    </source>
</evidence>
<name>A0A3N1DCE3_9ACTN</name>
<proteinExistence type="inferred from homology"/>
<comment type="caution">
    <text evidence="5">The sequence shown here is derived from an EMBL/GenBank/DDBJ whole genome shotgun (WGS) entry which is preliminary data.</text>
</comment>
<dbReference type="InterPro" id="IPR029046">
    <property type="entry name" value="LolA/LolB/LppX"/>
</dbReference>
<reference evidence="5 6" key="1">
    <citation type="submission" date="2018-11" db="EMBL/GenBank/DDBJ databases">
        <title>Sequencing the genomes of 1000 actinobacteria strains.</title>
        <authorList>
            <person name="Klenk H.-P."/>
        </authorList>
    </citation>
    <scope>NUCLEOTIDE SEQUENCE [LARGE SCALE GENOMIC DNA]</scope>
    <source>
        <strain evidence="5 6">DSM 44254</strain>
    </source>
</reference>
<dbReference type="RefSeq" id="WP_123670034.1">
    <property type="nucleotide sequence ID" value="NZ_RJKE01000001.1"/>
</dbReference>
<feature type="chain" id="PRO_5018061165" evidence="4">
    <location>
        <begin position="26"/>
        <end position="269"/>
    </location>
</feature>
<evidence type="ECO:0000313" key="6">
    <source>
        <dbReference type="Proteomes" id="UP000272400"/>
    </source>
</evidence>
<dbReference type="GO" id="GO:0030313">
    <property type="term" value="C:cell envelope"/>
    <property type="evidence" value="ECO:0007669"/>
    <property type="project" value="UniProtKB-SubCell"/>
</dbReference>
<dbReference type="Gene3D" id="2.50.20.20">
    <property type="match status" value="1"/>
</dbReference>
<evidence type="ECO:0000313" key="5">
    <source>
        <dbReference type="EMBL" id="ROO91181.1"/>
    </source>
</evidence>
<comment type="similarity">
    <text evidence="2">Belongs to the LppX/LprAFG lipoprotein family.</text>
</comment>
<evidence type="ECO:0000256" key="2">
    <source>
        <dbReference type="ARBA" id="ARBA00009194"/>
    </source>
</evidence>
<sequence length="269" mass="27899">MKKLVAGAAVGTSLVLALSACSGSASDSALPAENVSAVTALDQVAVEADKVETFTAELTIAGAGKAHATGSFRLKPAPAFSVDMDTFSVAGVDVPAAGTKVVLLDETVFVRNQQLSQFLGGGKPWMKISAGAAASAAGFDADALVQQFQQADPGNLAKIISDSTDVKRVGEEEIDGVATVHYQGTVDVKKAITRYDPELKQAAEQLSNGSEELAFDLWSDAENLPRKVVTHVTTSEGKTFDVTVIFRDYGSDVSVAAPPADQVGDIKVP</sequence>
<dbReference type="EMBL" id="RJKE01000001">
    <property type="protein sequence ID" value="ROO91181.1"/>
    <property type="molecule type" value="Genomic_DNA"/>
</dbReference>
<dbReference type="OrthoDB" id="3369896at2"/>
<keyword evidence="3" id="KW-0472">Membrane</keyword>
<keyword evidence="4" id="KW-0732">Signal</keyword>
<dbReference type="Proteomes" id="UP000272400">
    <property type="component" value="Unassembled WGS sequence"/>
</dbReference>
<protein>
    <submittedName>
        <fullName evidence="5">Uncharacterized protein DUF1396</fullName>
    </submittedName>
</protein>
<evidence type="ECO:0000256" key="4">
    <source>
        <dbReference type="SAM" id="SignalP"/>
    </source>
</evidence>